<accession>B2A100</accession>
<dbReference type="AlphaFoldDB" id="B2A100"/>
<dbReference type="HOGENOM" id="CLU_3202362_0_0_9"/>
<name>B2A100_NATTJ</name>
<sequence>MSRINGGATSAPGRLWLARARRKQRERYLKCSVWLFKHIGMSHDC</sequence>
<evidence type="ECO:0000313" key="2">
    <source>
        <dbReference type="Proteomes" id="UP000001683"/>
    </source>
</evidence>
<dbReference type="InParanoid" id="B2A100"/>
<organism evidence="1 2">
    <name type="scientific">Natranaerobius thermophilus (strain ATCC BAA-1301 / DSM 18059 / JW/NM-WN-LF)</name>
    <dbReference type="NCBI Taxonomy" id="457570"/>
    <lineage>
        <taxon>Bacteria</taxon>
        <taxon>Bacillati</taxon>
        <taxon>Bacillota</taxon>
        <taxon>Clostridia</taxon>
        <taxon>Natranaerobiales</taxon>
        <taxon>Natranaerobiaceae</taxon>
        <taxon>Natranaerobius</taxon>
    </lineage>
</organism>
<reference evidence="1 2" key="1">
    <citation type="submission" date="2008-04" db="EMBL/GenBank/DDBJ databases">
        <title>Complete sequence of chromosome of Natranaerobius thermophilus JW/NM-WN-LF.</title>
        <authorList>
            <consortium name="US DOE Joint Genome Institute"/>
            <person name="Copeland A."/>
            <person name="Lucas S."/>
            <person name="Lapidus A."/>
            <person name="Glavina del Rio T."/>
            <person name="Dalin E."/>
            <person name="Tice H."/>
            <person name="Bruce D."/>
            <person name="Goodwin L."/>
            <person name="Pitluck S."/>
            <person name="Chertkov O."/>
            <person name="Brettin T."/>
            <person name="Detter J.C."/>
            <person name="Han C."/>
            <person name="Kuske C.R."/>
            <person name="Schmutz J."/>
            <person name="Larimer F."/>
            <person name="Land M."/>
            <person name="Hauser L."/>
            <person name="Kyrpides N."/>
            <person name="Lykidis A."/>
            <person name="Mesbah N.M."/>
            <person name="Wiegel J."/>
        </authorList>
    </citation>
    <scope>NUCLEOTIDE SEQUENCE [LARGE SCALE GENOMIC DNA]</scope>
    <source>
        <strain evidence="2">ATCC BAA-1301 / DSM 18059 / JW/NM-WN-LF</strain>
    </source>
</reference>
<dbReference type="Proteomes" id="UP000001683">
    <property type="component" value="Chromosome"/>
</dbReference>
<keyword evidence="2" id="KW-1185">Reference proteome</keyword>
<proteinExistence type="predicted"/>
<reference evidence="1 2" key="2">
    <citation type="journal article" date="2011" name="J. Bacteriol.">
        <title>Complete genome sequence of the anaerobic, halophilic alkalithermophile Natranaerobius thermophilus JW/NM-WN-LF.</title>
        <authorList>
            <person name="Zhao B."/>
            <person name="Mesbah N.M."/>
            <person name="Dalin E."/>
            <person name="Goodwin L."/>
            <person name="Nolan M."/>
            <person name="Pitluck S."/>
            <person name="Chertkov O."/>
            <person name="Brettin T.S."/>
            <person name="Han J."/>
            <person name="Larimer F.W."/>
            <person name="Land M.L."/>
            <person name="Hauser L."/>
            <person name="Kyrpides N."/>
            <person name="Wiegel J."/>
        </authorList>
    </citation>
    <scope>NUCLEOTIDE SEQUENCE [LARGE SCALE GENOMIC DNA]</scope>
    <source>
        <strain evidence="2">ATCC BAA-1301 / DSM 18059 / JW/NM-WN-LF</strain>
    </source>
</reference>
<gene>
    <name evidence="1" type="ordered locus">Nther_1039</name>
</gene>
<dbReference type="KEGG" id="nth:Nther_1039"/>
<evidence type="ECO:0000313" key="1">
    <source>
        <dbReference type="EMBL" id="ACB84623.1"/>
    </source>
</evidence>
<protein>
    <submittedName>
        <fullName evidence="1">Uncharacterized protein</fullName>
    </submittedName>
</protein>
<dbReference type="EMBL" id="CP001034">
    <property type="protein sequence ID" value="ACB84623.1"/>
    <property type="molecule type" value="Genomic_DNA"/>
</dbReference>
<dbReference type="STRING" id="457570.Nther_1039"/>